<comment type="caution">
    <text evidence="3">The sequence shown here is derived from an EMBL/GenBank/DDBJ whole genome shotgun (WGS) entry which is preliminary data.</text>
</comment>
<feature type="compositionally biased region" description="Basic and acidic residues" evidence="1">
    <location>
        <begin position="153"/>
        <end position="170"/>
    </location>
</feature>
<feature type="transmembrane region" description="Helical" evidence="2">
    <location>
        <begin position="52"/>
        <end position="72"/>
    </location>
</feature>
<evidence type="ECO:0000256" key="1">
    <source>
        <dbReference type="SAM" id="MobiDB-lite"/>
    </source>
</evidence>
<evidence type="ECO:0000256" key="2">
    <source>
        <dbReference type="SAM" id="Phobius"/>
    </source>
</evidence>
<gene>
    <name evidence="3" type="ORF">E8Q35_07285</name>
</gene>
<dbReference type="RefSeq" id="WP_136501537.1">
    <property type="nucleotide sequence ID" value="NZ_SSUX01000004.1"/>
</dbReference>
<dbReference type="EMBL" id="SSUX01000004">
    <property type="protein sequence ID" value="THJ46086.1"/>
    <property type="molecule type" value="Genomic_DNA"/>
</dbReference>
<evidence type="ECO:0000313" key="3">
    <source>
        <dbReference type="EMBL" id="THJ46086.1"/>
    </source>
</evidence>
<keyword evidence="2" id="KW-0812">Transmembrane</keyword>
<dbReference type="AlphaFoldDB" id="A0A4S5CS67"/>
<dbReference type="Proteomes" id="UP000309618">
    <property type="component" value="Unassembled WGS sequence"/>
</dbReference>
<feature type="region of interest" description="Disordered" evidence="1">
    <location>
        <begin position="146"/>
        <end position="170"/>
    </location>
</feature>
<keyword evidence="2" id="KW-1133">Transmembrane helix</keyword>
<accession>A0A4S5CS67</accession>
<sequence>MLRSCSQCGNLEDDGANACSVCHGALIDPVEAARPVKPHVVPKKRHRSIGPVPVLGSLLLLGIVLFLAHVHIVRGSTYQGPLFVGRLSAGFSEMFINTDELLNMPIIGARSRYPLGVAALQRVGFLESDQQRETRIKQETEALIERISNPSERSAEDQLYKLKHGHYPEQ</sequence>
<evidence type="ECO:0000313" key="4">
    <source>
        <dbReference type="Proteomes" id="UP000309618"/>
    </source>
</evidence>
<organism evidence="3 4">
    <name type="scientific">Aeromonas veronii</name>
    <dbReference type="NCBI Taxonomy" id="654"/>
    <lineage>
        <taxon>Bacteria</taxon>
        <taxon>Pseudomonadati</taxon>
        <taxon>Pseudomonadota</taxon>
        <taxon>Gammaproteobacteria</taxon>
        <taxon>Aeromonadales</taxon>
        <taxon>Aeromonadaceae</taxon>
        <taxon>Aeromonas</taxon>
    </lineage>
</organism>
<name>A0A4S5CS67_AERVE</name>
<reference evidence="3 4" key="1">
    <citation type="submission" date="2019-04" db="EMBL/GenBank/DDBJ databases">
        <title>Comparative genomics of Aeromonas veronii strains pathogenic to fish.</title>
        <authorList>
            <person name="Cascarano M.C."/>
            <person name="Smyrli M."/>
            <person name="Katharios P."/>
        </authorList>
    </citation>
    <scope>NUCLEOTIDE SEQUENCE [LARGE SCALE GENOMIC DNA]</scope>
    <source>
        <strain evidence="3 4">XU1</strain>
    </source>
</reference>
<keyword evidence="2" id="KW-0472">Membrane</keyword>
<proteinExistence type="predicted"/>
<protein>
    <submittedName>
        <fullName evidence="3">Uncharacterized protein</fullName>
    </submittedName>
</protein>